<accession>A0A3Q7JRL2</accession>
<proteinExistence type="predicted"/>
<name>A0A3Q7JRL2_SOLLC</name>
<protein>
    <submittedName>
        <fullName evidence="1">Uncharacterized protein</fullName>
    </submittedName>
</protein>
<evidence type="ECO:0000313" key="1">
    <source>
        <dbReference type="EnsemblPlants" id="Solyc12g006970.1.1.1"/>
    </source>
</evidence>
<dbReference type="InParanoid" id="A0A3Q7JRL2"/>
<reference evidence="1" key="2">
    <citation type="submission" date="2019-01" db="UniProtKB">
        <authorList>
            <consortium name="EnsemblPlants"/>
        </authorList>
    </citation>
    <scope>IDENTIFICATION</scope>
    <source>
        <strain evidence="1">cv. Heinz 1706</strain>
    </source>
</reference>
<organism evidence="1">
    <name type="scientific">Solanum lycopersicum</name>
    <name type="common">Tomato</name>
    <name type="synonym">Lycopersicon esculentum</name>
    <dbReference type="NCBI Taxonomy" id="4081"/>
    <lineage>
        <taxon>Eukaryota</taxon>
        <taxon>Viridiplantae</taxon>
        <taxon>Streptophyta</taxon>
        <taxon>Embryophyta</taxon>
        <taxon>Tracheophyta</taxon>
        <taxon>Spermatophyta</taxon>
        <taxon>Magnoliopsida</taxon>
        <taxon>eudicotyledons</taxon>
        <taxon>Gunneridae</taxon>
        <taxon>Pentapetalae</taxon>
        <taxon>asterids</taxon>
        <taxon>lamiids</taxon>
        <taxon>Solanales</taxon>
        <taxon>Solanaceae</taxon>
        <taxon>Solanoideae</taxon>
        <taxon>Solaneae</taxon>
        <taxon>Solanum</taxon>
        <taxon>Solanum subgen. Lycopersicon</taxon>
    </lineage>
</organism>
<keyword evidence="2" id="KW-1185">Reference proteome</keyword>
<reference evidence="1" key="1">
    <citation type="journal article" date="2012" name="Nature">
        <title>The tomato genome sequence provides insights into fleshy fruit evolution.</title>
        <authorList>
            <consortium name="Tomato Genome Consortium"/>
        </authorList>
    </citation>
    <scope>NUCLEOTIDE SEQUENCE [LARGE SCALE GENOMIC DNA]</scope>
    <source>
        <strain evidence="1">cv. Heinz 1706</strain>
    </source>
</reference>
<evidence type="ECO:0000313" key="2">
    <source>
        <dbReference type="Proteomes" id="UP000004994"/>
    </source>
</evidence>
<dbReference type="Gramene" id="Solyc12g006970.1.1">
    <property type="protein sequence ID" value="Solyc12g006970.1.1.1"/>
    <property type="gene ID" value="Solyc12g006970.1"/>
</dbReference>
<dbReference type="Proteomes" id="UP000004994">
    <property type="component" value="Chromosome 12"/>
</dbReference>
<dbReference type="PaxDb" id="4081-Solyc12g006970.1.1"/>
<dbReference type="EnsemblPlants" id="Solyc12g006970.1.1">
    <property type="protein sequence ID" value="Solyc12g006970.1.1.1"/>
    <property type="gene ID" value="Solyc12g006970.1"/>
</dbReference>
<sequence length="70" mass="8000">MISIHTFSCKVSIFTLPIYSLHNFNLFHNNSKIQSLKIESFSSLPPLLNQIVLSVVPFKVCDPILARFCF</sequence>
<dbReference type="AlphaFoldDB" id="A0A3Q7JRL2"/>